<dbReference type="InterPro" id="IPR001054">
    <property type="entry name" value="A/G_cyclase"/>
</dbReference>
<dbReference type="Gene3D" id="3.40.50.10070">
    <property type="entry name" value="TolB, N-terminal domain"/>
    <property type="match status" value="1"/>
</dbReference>
<protein>
    <submittedName>
        <fullName evidence="3">Tetratricopeptide repeat protein</fullName>
    </submittedName>
</protein>
<accession>A0ABT0H031</accession>
<dbReference type="InterPro" id="IPR029787">
    <property type="entry name" value="Nucleotide_cyclase"/>
</dbReference>
<dbReference type="Gene3D" id="3.30.70.1230">
    <property type="entry name" value="Nucleotide cyclase"/>
    <property type="match status" value="1"/>
</dbReference>
<dbReference type="EMBL" id="JALNMJ010000021">
    <property type="protein sequence ID" value="MCK7615050.1"/>
    <property type="molecule type" value="Genomic_DNA"/>
</dbReference>
<dbReference type="InterPro" id="IPR011990">
    <property type="entry name" value="TPR-like_helical_dom_sf"/>
</dbReference>
<organism evidence="3 4">
    <name type="scientific">Roseibium sediminicola</name>
    <dbReference type="NCBI Taxonomy" id="2933272"/>
    <lineage>
        <taxon>Bacteria</taxon>
        <taxon>Pseudomonadati</taxon>
        <taxon>Pseudomonadota</taxon>
        <taxon>Alphaproteobacteria</taxon>
        <taxon>Hyphomicrobiales</taxon>
        <taxon>Stappiaceae</taxon>
        <taxon>Roseibium</taxon>
    </lineage>
</organism>
<evidence type="ECO:0000259" key="2">
    <source>
        <dbReference type="PROSITE" id="PS50125"/>
    </source>
</evidence>
<evidence type="ECO:0000313" key="3">
    <source>
        <dbReference type="EMBL" id="MCK7615050.1"/>
    </source>
</evidence>
<dbReference type="Gene3D" id="1.25.40.10">
    <property type="entry name" value="Tetratricopeptide repeat domain"/>
    <property type="match status" value="2"/>
</dbReference>
<evidence type="ECO:0000313" key="4">
    <source>
        <dbReference type="Proteomes" id="UP001431221"/>
    </source>
</evidence>
<proteinExistence type="predicted"/>
<comment type="caution">
    <text evidence="3">The sequence shown here is derived from an EMBL/GenBank/DDBJ whole genome shotgun (WGS) entry which is preliminary data.</text>
</comment>
<sequence length="619" mass="67324">MTEQPSQPIRRLAAILHADVVGYSALMAADEDGTQAAVSRSMKRAKELALGHGGRVVGTAGDAFLAEFPSVLEAVQAARHFQEDEQTSSAAGENGPALKFRIGVNLGDVIAEGEDIFGDGVNVAARVQALAPAGGIAISSAVHDQLGNRAGMAFEDGGKHTVRNIPTPVRIFTAAPPFKSQVTAVSRGKRDLFKRLRWQTVMAVFLVAAVTAGALIYRSNLTTQPTDPIADAGGSRPVVAVLPFRERGVPETYFADGFTEDVITNLGRFGELLVLSWGAVSPYRDGFQKNSELNARYVIDGTIRRNDDHLRVSVQLTDARDGVLLWSRNYESSLTDLFNMQDRITGEVAGSMARGLYRLEQAKALGRPTDKLGAYDLVLQGRAALRRVNRNDNLQARDRFEAALALDAKYSDALAGLAWTHVNDAWWGWSEWPGKSLEEAESLLNEALHIDPNNTSAISALAELRWMQNRLEEARATCQKAIRINPNDARAYATCGGVSIFGGWIESGIEYGEMALELDPEPKSWLFTNLAVGYFSQGRFEDAEALLKSATLSENEDPAPHAVLAAVYAKLGKTEQARYEVEEALRRSPFFSAKIFAENLATTGYSEVLLSGMREAGFK</sequence>
<dbReference type="SMART" id="SM00028">
    <property type="entry name" value="TPR"/>
    <property type="match status" value="3"/>
</dbReference>
<name>A0ABT0H031_9HYPH</name>
<dbReference type="SUPFAM" id="SSF48452">
    <property type="entry name" value="TPR-like"/>
    <property type="match status" value="1"/>
</dbReference>
<feature type="repeat" description="TPR" evidence="1">
    <location>
        <begin position="455"/>
        <end position="488"/>
    </location>
</feature>
<dbReference type="SUPFAM" id="SSF55073">
    <property type="entry name" value="Nucleotide cyclase"/>
    <property type="match status" value="1"/>
</dbReference>
<dbReference type="PANTHER" id="PTHR43081">
    <property type="entry name" value="ADENYLATE CYCLASE, TERMINAL-DIFFERENTIATION SPECIFIC-RELATED"/>
    <property type="match status" value="1"/>
</dbReference>
<dbReference type="PANTHER" id="PTHR43081:SF19">
    <property type="entry name" value="PH-SENSITIVE ADENYLATE CYCLASE RV1264"/>
    <property type="match status" value="1"/>
</dbReference>
<feature type="domain" description="Guanylate cyclase" evidence="2">
    <location>
        <begin position="14"/>
        <end position="128"/>
    </location>
</feature>
<keyword evidence="1" id="KW-0802">TPR repeat</keyword>
<dbReference type="InterPro" id="IPR019734">
    <property type="entry name" value="TPR_rpt"/>
</dbReference>
<gene>
    <name evidence="3" type="ORF">M0H32_23030</name>
</gene>
<dbReference type="Proteomes" id="UP001431221">
    <property type="component" value="Unassembled WGS sequence"/>
</dbReference>
<dbReference type="Pfam" id="PF14559">
    <property type="entry name" value="TPR_19"/>
    <property type="match status" value="2"/>
</dbReference>
<evidence type="ECO:0000256" key="1">
    <source>
        <dbReference type="PROSITE-ProRule" id="PRU00339"/>
    </source>
</evidence>
<dbReference type="PROSITE" id="PS50005">
    <property type="entry name" value="TPR"/>
    <property type="match status" value="1"/>
</dbReference>
<reference evidence="3" key="1">
    <citation type="submission" date="2022-04" db="EMBL/GenBank/DDBJ databases">
        <title>Roseibium sp. CAU 1639 isolated from mud.</title>
        <authorList>
            <person name="Kim W."/>
        </authorList>
    </citation>
    <scope>NUCLEOTIDE SEQUENCE</scope>
    <source>
        <strain evidence="3">CAU 1639</strain>
    </source>
</reference>
<dbReference type="SMART" id="SM00044">
    <property type="entry name" value="CYCc"/>
    <property type="match status" value="1"/>
</dbReference>
<dbReference type="PROSITE" id="PS50125">
    <property type="entry name" value="GUANYLATE_CYCLASE_2"/>
    <property type="match status" value="1"/>
</dbReference>
<dbReference type="RefSeq" id="WP_248157992.1">
    <property type="nucleotide sequence ID" value="NZ_JALNMJ010000021.1"/>
</dbReference>
<dbReference type="CDD" id="cd07302">
    <property type="entry name" value="CHD"/>
    <property type="match status" value="1"/>
</dbReference>
<dbReference type="InterPro" id="IPR050697">
    <property type="entry name" value="Adenylyl/Guanylyl_Cyclase_3/4"/>
</dbReference>
<keyword evidence="4" id="KW-1185">Reference proteome</keyword>
<dbReference type="Pfam" id="PF00211">
    <property type="entry name" value="Guanylate_cyc"/>
    <property type="match status" value="1"/>
</dbReference>